<evidence type="ECO:0000256" key="2">
    <source>
        <dbReference type="ARBA" id="ARBA00011915"/>
    </source>
</evidence>
<dbReference type="PANTHER" id="PTHR43176:SF3">
    <property type="entry name" value="3-HYDROXYISOBUTYRYL-COA HYDROLASE, MITOCHONDRIAL"/>
    <property type="match status" value="1"/>
</dbReference>
<evidence type="ECO:0000313" key="7">
    <source>
        <dbReference type="Proteomes" id="UP000608530"/>
    </source>
</evidence>
<evidence type="ECO:0000313" key="6">
    <source>
        <dbReference type="EMBL" id="MBK0419040.1"/>
    </source>
</evidence>
<dbReference type="CDD" id="cd06558">
    <property type="entry name" value="crotonase-like"/>
    <property type="match status" value="1"/>
</dbReference>
<organism evidence="6 7">
    <name type="scientific">Leucobacter chromiisoli</name>
    <dbReference type="NCBI Taxonomy" id="2796471"/>
    <lineage>
        <taxon>Bacteria</taxon>
        <taxon>Bacillati</taxon>
        <taxon>Actinomycetota</taxon>
        <taxon>Actinomycetes</taxon>
        <taxon>Micrococcales</taxon>
        <taxon>Microbacteriaceae</taxon>
        <taxon>Leucobacter</taxon>
    </lineage>
</organism>
<feature type="compositionally biased region" description="Basic and acidic residues" evidence="4">
    <location>
        <begin position="345"/>
        <end position="355"/>
    </location>
</feature>
<dbReference type="GO" id="GO:0006574">
    <property type="term" value="P:L-valine catabolic process"/>
    <property type="evidence" value="ECO:0007669"/>
    <property type="project" value="TreeGrafter"/>
</dbReference>
<dbReference type="AlphaFoldDB" id="A0A934Q626"/>
<proteinExistence type="predicted"/>
<dbReference type="NCBIfam" id="NF004127">
    <property type="entry name" value="PRK05617.1"/>
    <property type="match status" value="1"/>
</dbReference>
<dbReference type="Pfam" id="PF16113">
    <property type="entry name" value="ECH_2"/>
    <property type="match status" value="1"/>
</dbReference>
<dbReference type="PANTHER" id="PTHR43176">
    <property type="entry name" value="3-HYDROXYISOBUTYRYL-COA HYDROLASE-RELATED"/>
    <property type="match status" value="1"/>
</dbReference>
<dbReference type="RefSeq" id="WP_200115179.1">
    <property type="nucleotide sequence ID" value="NZ_JAEHOH010000010.1"/>
</dbReference>
<feature type="region of interest" description="Disordered" evidence="4">
    <location>
        <begin position="345"/>
        <end position="365"/>
    </location>
</feature>
<accession>A0A934Q626</accession>
<evidence type="ECO:0000256" key="3">
    <source>
        <dbReference type="ARBA" id="ARBA00022801"/>
    </source>
</evidence>
<keyword evidence="7" id="KW-1185">Reference proteome</keyword>
<dbReference type="EMBL" id="JAEHOH010000010">
    <property type="protein sequence ID" value="MBK0419040.1"/>
    <property type="molecule type" value="Genomic_DNA"/>
</dbReference>
<feature type="compositionally biased region" description="Basic residues" evidence="4">
    <location>
        <begin position="356"/>
        <end position="365"/>
    </location>
</feature>
<dbReference type="Proteomes" id="UP000608530">
    <property type="component" value="Unassembled WGS sequence"/>
</dbReference>
<reference evidence="6" key="1">
    <citation type="submission" date="2020-12" db="EMBL/GenBank/DDBJ databases">
        <title>Leucobacter sp. CAS1, isolated from Chromium sludge.</title>
        <authorList>
            <person name="Xu Z."/>
        </authorList>
    </citation>
    <scope>NUCLEOTIDE SEQUENCE</scope>
    <source>
        <strain evidence="6">CSA1</strain>
    </source>
</reference>
<protein>
    <recommendedName>
        <fullName evidence="2">3-hydroxyisobutyryl-CoA hydrolase</fullName>
        <ecNumber evidence="2">3.1.2.4</ecNumber>
    </recommendedName>
</protein>
<dbReference type="Gene3D" id="3.90.226.10">
    <property type="entry name" value="2-enoyl-CoA Hydratase, Chain A, domain 1"/>
    <property type="match status" value="1"/>
</dbReference>
<comment type="catalytic activity">
    <reaction evidence="1">
        <text>3-hydroxy-2-methylpropanoyl-CoA + H2O = 3-hydroxy-2-methylpropanoate + CoA + H(+)</text>
        <dbReference type="Rhea" id="RHEA:20888"/>
        <dbReference type="ChEBI" id="CHEBI:11805"/>
        <dbReference type="ChEBI" id="CHEBI:15377"/>
        <dbReference type="ChEBI" id="CHEBI:15378"/>
        <dbReference type="ChEBI" id="CHEBI:57287"/>
        <dbReference type="ChEBI" id="CHEBI:57340"/>
        <dbReference type="EC" id="3.1.2.4"/>
    </reaction>
</comment>
<sequence length="365" mass="39891">MSGEVLTSLEGGFGRITLDRPVALNALTEPMIRSIAAALDEWEGRVRGVMLDSTHPKAFCAGGDIRAIRSNTLEGAFERSRSFFASEYRLNERIATYPSPFLSLIDGVCMGGGMGLSIHGGIRVVTENSLMAMPETAIGFFPDVGASYFLSRLPGALGAYWGLTGARISPGDAMHGGLGTHYVAELDAQELFDALVHGGEETVAEVVDRFTRPAPPSEVARHRGRIDEVFSAHSVAELFGRLEVDGSEWSEQVRATLRSMSPQSLEVTHALLRWARKESLQSCLRAELALAGQITRTDDFIEGVRAMLVDKDKNPQWGRARFRGLDHAGNALWEPGALVDELVSTHERRPSEPRVRGSKSRMRSE</sequence>
<evidence type="ECO:0000259" key="5">
    <source>
        <dbReference type="Pfam" id="PF16113"/>
    </source>
</evidence>
<keyword evidence="3" id="KW-0378">Hydrolase</keyword>
<feature type="domain" description="Enoyl-CoA hydratase/isomerase" evidence="5">
    <location>
        <begin position="14"/>
        <end position="324"/>
    </location>
</feature>
<comment type="caution">
    <text evidence="6">The sequence shown here is derived from an EMBL/GenBank/DDBJ whole genome shotgun (WGS) entry which is preliminary data.</text>
</comment>
<evidence type="ECO:0000256" key="1">
    <source>
        <dbReference type="ARBA" id="ARBA00001709"/>
    </source>
</evidence>
<dbReference type="EC" id="3.1.2.4" evidence="2"/>
<dbReference type="InterPro" id="IPR045004">
    <property type="entry name" value="ECH_dom"/>
</dbReference>
<name>A0A934Q626_9MICO</name>
<dbReference type="SUPFAM" id="SSF52096">
    <property type="entry name" value="ClpP/crotonase"/>
    <property type="match status" value="1"/>
</dbReference>
<dbReference type="InterPro" id="IPR032259">
    <property type="entry name" value="HIBYL-CoA-H"/>
</dbReference>
<dbReference type="GO" id="GO:0003860">
    <property type="term" value="F:3-hydroxyisobutyryl-CoA hydrolase activity"/>
    <property type="evidence" value="ECO:0007669"/>
    <property type="project" value="UniProtKB-EC"/>
</dbReference>
<dbReference type="InterPro" id="IPR029045">
    <property type="entry name" value="ClpP/crotonase-like_dom_sf"/>
</dbReference>
<gene>
    <name evidence="6" type="ORF">JD276_08325</name>
</gene>
<evidence type="ECO:0000256" key="4">
    <source>
        <dbReference type="SAM" id="MobiDB-lite"/>
    </source>
</evidence>